<evidence type="ECO:0008006" key="4">
    <source>
        <dbReference type="Google" id="ProtNLM"/>
    </source>
</evidence>
<keyword evidence="1" id="KW-0812">Transmembrane</keyword>
<feature type="transmembrane region" description="Helical" evidence="1">
    <location>
        <begin position="60"/>
        <end position="81"/>
    </location>
</feature>
<name>A0A177ME71_METMH</name>
<evidence type="ECO:0000313" key="2">
    <source>
        <dbReference type="EMBL" id="OAI03814.1"/>
    </source>
</evidence>
<feature type="transmembrane region" description="Helical" evidence="1">
    <location>
        <begin position="88"/>
        <end position="109"/>
    </location>
</feature>
<organism evidence="2 3">
    <name type="scientific">Methylomonas methanica</name>
    <dbReference type="NCBI Taxonomy" id="421"/>
    <lineage>
        <taxon>Bacteria</taxon>
        <taxon>Pseudomonadati</taxon>
        <taxon>Pseudomonadota</taxon>
        <taxon>Gammaproteobacteria</taxon>
        <taxon>Methylococcales</taxon>
        <taxon>Methylococcaceae</taxon>
        <taxon>Methylomonas</taxon>
    </lineage>
</organism>
<keyword evidence="1" id="KW-0472">Membrane</keyword>
<comment type="caution">
    <text evidence="2">The sequence shown here is derived from an EMBL/GenBank/DDBJ whole genome shotgun (WGS) entry which is preliminary data.</text>
</comment>
<feature type="transmembrane region" description="Helical" evidence="1">
    <location>
        <begin position="121"/>
        <end position="139"/>
    </location>
</feature>
<protein>
    <recommendedName>
        <fullName evidence="4">Transmembrane protein</fullName>
    </recommendedName>
</protein>
<evidence type="ECO:0000256" key="1">
    <source>
        <dbReference type="SAM" id="Phobius"/>
    </source>
</evidence>
<proteinExistence type="predicted"/>
<dbReference type="AlphaFoldDB" id="A0A177ME71"/>
<dbReference type="EMBL" id="LUUH01000053">
    <property type="protein sequence ID" value="OAI03814.1"/>
    <property type="molecule type" value="Genomic_DNA"/>
</dbReference>
<gene>
    <name evidence="2" type="ORF">A1353_14240</name>
</gene>
<reference evidence="2 3" key="1">
    <citation type="submission" date="2016-03" db="EMBL/GenBank/DDBJ databases">
        <authorList>
            <person name="Ploux O."/>
        </authorList>
    </citation>
    <scope>NUCLEOTIDE SEQUENCE [LARGE SCALE GENOMIC DNA]</scope>
    <source>
        <strain evidence="2 3">R-45371</strain>
    </source>
</reference>
<sequence>MAVGLISDLQLDLPILETNKMATIVTHQSLVRACKIISGITFIFYVGGIDWSKTHELEQLHVHLFLVMFALTPYRILVYLLNRANQSLIFQVVSFCLVSGLSLVSFGYFRLKGIPTGGWDYLLIPVWQLLMLMVLFGFCEA</sequence>
<feature type="transmembrane region" description="Helical" evidence="1">
    <location>
        <begin position="30"/>
        <end position="48"/>
    </location>
</feature>
<accession>A0A177ME71</accession>
<dbReference type="Proteomes" id="UP000077763">
    <property type="component" value="Unassembled WGS sequence"/>
</dbReference>
<evidence type="ECO:0000313" key="3">
    <source>
        <dbReference type="Proteomes" id="UP000077763"/>
    </source>
</evidence>
<keyword evidence="1" id="KW-1133">Transmembrane helix</keyword>